<name>A0A9Q0ZE84_SALVM</name>
<protein>
    <submittedName>
        <fullName evidence="1">Uncharacterized protein</fullName>
    </submittedName>
</protein>
<dbReference type="EMBL" id="JAPFFL010000004">
    <property type="protein sequence ID" value="KAJ6731280.1"/>
    <property type="molecule type" value="Genomic_DNA"/>
</dbReference>
<organism evidence="1 2">
    <name type="scientific">Salix viminalis</name>
    <name type="common">Common osier</name>
    <name type="synonym">Basket willow</name>
    <dbReference type="NCBI Taxonomy" id="40686"/>
    <lineage>
        <taxon>Eukaryota</taxon>
        <taxon>Viridiplantae</taxon>
        <taxon>Streptophyta</taxon>
        <taxon>Embryophyta</taxon>
        <taxon>Tracheophyta</taxon>
        <taxon>Spermatophyta</taxon>
        <taxon>Magnoliopsida</taxon>
        <taxon>eudicotyledons</taxon>
        <taxon>Gunneridae</taxon>
        <taxon>Pentapetalae</taxon>
        <taxon>rosids</taxon>
        <taxon>fabids</taxon>
        <taxon>Malpighiales</taxon>
        <taxon>Salicaceae</taxon>
        <taxon>Saliceae</taxon>
        <taxon>Salix</taxon>
    </lineage>
</organism>
<proteinExistence type="predicted"/>
<dbReference type="AlphaFoldDB" id="A0A9Q0ZE84"/>
<evidence type="ECO:0000313" key="2">
    <source>
        <dbReference type="Proteomes" id="UP001151529"/>
    </source>
</evidence>
<reference evidence="1" key="2">
    <citation type="journal article" date="2023" name="Int. J. Mol. Sci.">
        <title>De Novo Assembly and Annotation of 11 Diverse Shrub Willow (Salix) Genomes Reveals Novel Gene Organization in Sex-Linked Regions.</title>
        <authorList>
            <person name="Hyden B."/>
            <person name="Feng K."/>
            <person name="Yates T.B."/>
            <person name="Jawdy S."/>
            <person name="Cereghino C."/>
            <person name="Smart L.B."/>
            <person name="Muchero W."/>
        </authorList>
    </citation>
    <scope>NUCLEOTIDE SEQUENCE [LARGE SCALE GENOMIC DNA]</scope>
    <source>
        <tissue evidence="1">Shoot tip</tissue>
    </source>
</reference>
<comment type="caution">
    <text evidence="1">The sequence shown here is derived from an EMBL/GenBank/DDBJ whole genome shotgun (WGS) entry which is preliminary data.</text>
</comment>
<accession>A0A9Q0ZE84</accession>
<dbReference type="Proteomes" id="UP001151529">
    <property type="component" value="Chromosome 2"/>
</dbReference>
<sequence>MHDSIEVPEKEPRRARLNPTLRANVIPKRLPLCKPLGVLMHKAKLDAIKVPAHNDAAKAISISICYKPPSLRPQFILKLINSAKSEPGLNKTKKLQLVIVDPVLNRSLFSKAIEAPYIPAT</sequence>
<keyword evidence="2" id="KW-1185">Reference proteome</keyword>
<reference evidence="1" key="1">
    <citation type="submission" date="2022-11" db="EMBL/GenBank/DDBJ databases">
        <authorList>
            <person name="Hyden B.L."/>
            <person name="Feng K."/>
            <person name="Yates T."/>
            <person name="Jawdy S."/>
            <person name="Smart L.B."/>
            <person name="Muchero W."/>
        </authorList>
    </citation>
    <scope>NUCLEOTIDE SEQUENCE</scope>
    <source>
        <tissue evidence="1">Shoot tip</tissue>
    </source>
</reference>
<gene>
    <name evidence="1" type="ORF">OIU85_021986</name>
</gene>
<evidence type="ECO:0000313" key="1">
    <source>
        <dbReference type="EMBL" id="KAJ6731280.1"/>
    </source>
</evidence>